<sequence length="310" mass="34555">MAPNSYGVPNPFPLRAQAERENARTRAQYASVSGPPLNPMGVSMPYVPSPNPYPHPPVAPQPRRVHTGRLANRFAGRATHQDPFTHPPPRNNPGGSPVFPFAPPRQANPDGSPAYLFSPPVQNMYPRPQAYPYTQYPGPPMAPEQNFTYAPPTMMGSQRMESGAQGIRGSARASHFPSMSSLHDALPHPAPLRQPTPAPPHGPSPRPEYLIVGLFALRLTQHLIMRLDPYAGSDAALRWLEAFLRSYDASFDLAKLKDPRSIEDYVRMYPGIVRSMIKQPKYRRVFMDMDPDKKIEGRDLSDGEYATQKR</sequence>
<feature type="region of interest" description="Disordered" evidence="1">
    <location>
        <begin position="1"/>
        <end position="43"/>
    </location>
</feature>
<dbReference type="InParanoid" id="A0A177CQ80"/>
<reference evidence="2 3" key="1">
    <citation type="submission" date="2016-05" db="EMBL/GenBank/DDBJ databases">
        <title>Comparative analysis of secretome profiles of manganese(II)-oxidizing ascomycete fungi.</title>
        <authorList>
            <consortium name="DOE Joint Genome Institute"/>
            <person name="Zeiner C.A."/>
            <person name="Purvine S.O."/>
            <person name="Zink E.M."/>
            <person name="Wu S."/>
            <person name="Pasa-Tolic L."/>
            <person name="Chaput D.L."/>
            <person name="Haridas S."/>
            <person name="Grigoriev I.V."/>
            <person name="Santelli C.M."/>
            <person name="Hansel C.M."/>
        </authorList>
    </citation>
    <scope>NUCLEOTIDE SEQUENCE [LARGE SCALE GENOMIC DNA]</scope>
    <source>
        <strain evidence="2 3">AP3s5-JAC2a</strain>
    </source>
</reference>
<proteinExistence type="predicted"/>
<feature type="compositionally biased region" description="Pro residues" evidence="1">
    <location>
        <begin position="188"/>
        <end position="205"/>
    </location>
</feature>
<evidence type="ECO:0000313" key="2">
    <source>
        <dbReference type="EMBL" id="OAG09466.1"/>
    </source>
</evidence>
<protein>
    <submittedName>
        <fullName evidence="2">Uncharacterized protein</fullName>
    </submittedName>
</protein>
<dbReference type="EMBL" id="KV441549">
    <property type="protein sequence ID" value="OAG09466.1"/>
    <property type="molecule type" value="Genomic_DNA"/>
</dbReference>
<name>A0A177CQ80_9PLEO</name>
<feature type="region of interest" description="Disordered" evidence="1">
    <location>
        <begin position="74"/>
        <end position="205"/>
    </location>
</feature>
<dbReference type="Proteomes" id="UP000077069">
    <property type="component" value="Unassembled WGS sequence"/>
</dbReference>
<evidence type="ECO:0000256" key="1">
    <source>
        <dbReference type="SAM" id="MobiDB-lite"/>
    </source>
</evidence>
<organism evidence="2 3">
    <name type="scientific">Paraphaeosphaeria sporulosa</name>
    <dbReference type="NCBI Taxonomy" id="1460663"/>
    <lineage>
        <taxon>Eukaryota</taxon>
        <taxon>Fungi</taxon>
        <taxon>Dikarya</taxon>
        <taxon>Ascomycota</taxon>
        <taxon>Pezizomycotina</taxon>
        <taxon>Dothideomycetes</taxon>
        <taxon>Pleosporomycetidae</taxon>
        <taxon>Pleosporales</taxon>
        <taxon>Massarineae</taxon>
        <taxon>Didymosphaeriaceae</taxon>
        <taxon>Paraphaeosphaeria</taxon>
    </lineage>
</organism>
<accession>A0A177CQ80</accession>
<dbReference type="OrthoDB" id="3793308at2759"/>
<keyword evidence="3" id="KW-1185">Reference proteome</keyword>
<dbReference type="GeneID" id="28761026"/>
<dbReference type="RefSeq" id="XP_018039831.1">
    <property type="nucleotide sequence ID" value="XM_018177540.1"/>
</dbReference>
<dbReference type="AlphaFoldDB" id="A0A177CQ80"/>
<evidence type="ECO:0000313" key="3">
    <source>
        <dbReference type="Proteomes" id="UP000077069"/>
    </source>
</evidence>
<gene>
    <name evidence="2" type="ORF">CC84DRAFT_1160617</name>
</gene>